<accession>A0A1H7MB45</accession>
<sequence length="237" mass="26245">MKTISLSICACFLLVSAAFAQKPNTLSSKEKKDGWVLLFDGKSTKGWHTFQKDKAAAAWAVQDGALVFNPAADKTERGDLVTDQEYENYDLTIEWKISDGGNSGVIFGINEDPKYHATYETGIEMQVLDNINAGDRFIPDHLAGSLYDLIGGPDVSKPKAVGEWNEARLLNKDGQITLWLNGVQTATITKGSEEWKKLIAESKFNGWEGFAKYPKGKIALQDHGNIVSYRNIKIKQL</sequence>
<protein>
    <recommendedName>
        <fullName evidence="2">3-keto-alpha-glucoside-1,2-lyase/3-keto-2-hydroxy-glucal hydratase domain-containing protein</fullName>
    </recommendedName>
</protein>
<dbReference type="OrthoDB" id="9806233at2"/>
<feature type="signal peptide" evidence="1">
    <location>
        <begin position="1"/>
        <end position="20"/>
    </location>
</feature>
<keyword evidence="4" id="KW-1185">Reference proteome</keyword>
<feature type="domain" description="3-keto-alpha-glucoside-1,2-lyase/3-keto-2-hydroxy-glucal hydratase" evidence="2">
    <location>
        <begin position="34"/>
        <end position="235"/>
    </location>
</feature>
<name>A0A1H7MB45_OLID1</name>
<dbReference type="RefSeq" id="WP_093322826.1">
    <property type="nucleotide sequence ID" value="NZ_FOAF01000001.1"/>
</dbReference>
<dbReference type="Pfam" id="PF06439">
    <property type="entry name" value="3keto-disac_hyd"/>
    <property type="match status" value="1"/>
</dbReference>
<dbReference type="AlphaFoldDB" id="A0A1H7MB45"/>
<dbReference type="Gene3D" id="2.60.120.560">
    <property type="entry name" value="Exo-inulinase, domain 1"/>
    <property type="match status" value="1"/>
</dbReference>
<proteinExistence type="predicted"/>
<gene>
    <name evidence="3" type="ORF">SAMN05661044_01932</name>
</gene>
<evidence type="ECO:0000313" key="3">
    <source>
        <dbReference type="EMBL" id="SEL08394.1"/>
    </source>
</evidence>
<dbReference type="EMBL" id="FOAF01000001">
    <property type="protein sequence ID" value="SEL08394.1"/>
    <property type="molecule type" value="Genomic_DNA"/>
</dbReference>
<feature type="chain" id="PRO_5011714637" description="3-keto-alpha-glucoside-1,2-lyase/3-keto-2-hydroxy-glucal hydratase domain-containing protein" evidence="1">
    <location>
        <begin position="21"/>
        <end position="237"/>
    </location>
</feature>
<dbReference type="InterPro" id="IPR010496">
    <property type="entry name" value="AL/BT2_dom"/>
</dbReference>
<evidence type="ECO:0000259" key="2">
    <source>
        <dbReference type="Pfam" id="PF06439"/>
    </source>
</evidence>
<evidence type="ECO:0000256" key="1">
    <source>
        <dbReference type="SAM" id="SignalP"/>
    </source>
</evidence>
<dbReference type="Proteomes" id="UP000199421">
    <property type="component" value="Unassembled WGS sequence"/>
</dbReference>
<organism evidence="3 4">
    <name type="scientific">Olivibacter domesticus</name>
    <name type="common">Pseudosphingobacterium domesticum</name>
    <dbReference type="NCBI Taxonomy" id="407022"/>
    <lineage>
        <taxon>Bacteria</taxon>
        <taxon>Pseudomonadati</taxon>
        <taxon>Bacteroidota</taxon>
        <taxon>Sphingobacteriia</taxon>
        <taxon>Sphingobacteriales</taxon>
        <taxon>Sphingobacteriaceae</taxon>
        <taxon>Olivibacter</taxon>
    </lineage>
</organism>
<dbReference type="STRING" id="407022.SAMN05661044_01932"/>
<evidence type="ECO:0000313" key="4">
    <source>
        <dbReference type="Proteomes" id="UP000199421"/>
    </source>
</evidence>
<reference evidence="4" key="1">
    <citation type="submission" date="2016-10" db="EMBL/GenBank/DDBJ databases">
        <authorList>
            <person name="Varghese N."/>
            <person name="Submissions S."/>
        </authorList>
    </citation>
    <scope>NUCLEOTIDE SEQUENCE [LARGE SCALE GENOMIC DNA]</scope>
    <source>
        <strain evidence="4">DSM 18733</strain>
    </source>
</reference>
<keyword evidence="1" id="KW-0732">Signal</keyword>
<dbReference type="GO" id="GO:0016787">
    <property type="term" value="F:hydrolase activity"/>
    <property type="evidence" value="ECO:0007669"/>
    <property type="project" value="InterPro"/>
</dbReference>